<dbReference type="Gene3D" id="1.10.1660.10">
    <property type="match status" value="1"/>
</dbReference>
<dbReference type="InterPro" id="IPR047057">
    <property type="entry name" value="MerR_fam"/>
</dbReference>
<evidence type="ECO:0000256" key="2">
    <source>
        <dbReference type="SAM" id="Coils"/>
    </source>
</evidence>
<dbReference type="EMBL" id="AP026800">
    <property type="protein sequence ID" value="BDR54807.1"/>
    <property type="molecule type" value="Genomic_DNA"/>
</dbReference>
<dbReference type="RefSeq" id="WP_317642318.1">
    <property type="nucleotide sequence ID" value="NZ_AP026800.1"/>
</dbReference>
<reference evidence="4 5" key="1">
    <citation type="journal article" date="2023" name="Microbiol. Spectr.">
        <title>Symbiosis of Carpenter Bees with Uncharacterized Lactic Acid Bacteria Showing NAD Auxotrophy.</title>
        <authorList>
            <person name="Kawasaki S."/>
            <person name="Ozawa K."/>
            <person name="Mori T."/>
            <person name="Yamamoto A."/>
            <person name="Ito M."/>
            <person name="Ohkuma M."/>
            <person name="Sakamoto M."/>
            <person name="Matsutani M."/>
        </authorList>
    </citation>
    <scope>NUCLEOTIDE SEQUENCE [LARGE SCALE GENOMIC DNA]</scope>
    <source>
        <strain evidence="4 5">KimH</strain>
    </source>
</reference>
<keyword evidence="5" id="KW-1185">Reference proteome</keyword>
<dbReference type="InterPro" id="IPR009061">
    <property type="entry name" value="DNA-bd_dom_put_sf"/>
</dbReference>
<dbReference type="SUPFAM" id="SSF46955">
    <property type="entry name" value="Putative DNA-binding domain"/>
    <property type="match status" value="1"/>
</dbReference>
<feature type="coiled-coil region" evidence="2">
    <location>
        <begin position="87"/>
        <end position="121"/>
    </location>
</feature>
<evidence type="ECO:0000313" key="4">
    <source>
        <dbReference type="EMBL" id="BDR54807.1"/>
    </source>
</evidence>
<evidence type="ECO:0000256" key="1">
    <source>
        <dbReference type="ARBA" id="ARBA00023125"/>
    </source>
</evidence>
<protein>
    <recommendedName>
        <fullName evidence="3">HTH merR-type domain-containing protein</fullName>
    </recommendedName>
</protein>
<dbReference type="SMART" id="SM00422">
    <property type="entry name" value="HTH_MERR"/>
    <property type="match status" value="1"/>
</dbReference>
<accession>A0ABM8BD38</accession>
<feature type="domain" description="HTH merR-type" evidence="3">
    <location>
        <begin position="12"/>
        <end position="82"/>
    </location>
</feature>
<dbReference type="PANTHER" id="PTHR30204:SF98">
    <property type="entry name" value="HTH-TYPE TRANSCRIPTIONAL REGULATOR ADHR"/>
    <property type="match status" value="1"/>
</dbReference>
<name>A0ABM8BD38_9BIFI</name>
<sequence length="164" mass="18675">MDSSTLTLAPVRHTIKEASLISGLPESTLRYYEDIGIIGPIERDISSGHRAYNDEDVDLLLAISCLNATGMPLNNMREYLENRAKGAQGAEREVELLAVQAERLDRELEELQLRRKYVDVKTHYWQAIGREDYQEAQDVLDRGESVIEALRAFARQRKSSRLQA</sequence>
<dbReference type="PROSITE" id="PS50937">
    <property type="entry name" value="HTH_MERR_2"/>
    <property type="match status" value="1"/>
</dbReference>
<dbReference type="PANTHER" id="PTHR30204">
    <property type="entry name" value="REDOX-CYCLING DRUG-SENSING TRANSCRIPTIONAL ACTIVATOR SOXR"/>
    <property type="match status" value="1"/>
</dbReference>
<dbReference type="CDD" id="cd01109">
    <property type="entry name" value="HTH_YyaN"/>
    <property type="match status" value="1"/>
</dbReference>
<keyword evidence="1" id="KW-0238">DNA-binding</keyword>
<organism evidence="4 5">
    <name type="scientific">Bombiscardovia apis</name>
    <dbReference type="NCBI Taxonomy" id="2932182"/>
    <lineage>
        <taxon>Bacteria</taxon>
        <taxon>Bacillati</taxon>
        <taxon>Actinomycetota</taxon>
        <taxon>Actinomycetes</taxon>
        <taxon>Bifidobacteriales</taxon>
        <taxon>Bifidobacteriaceae</taxon>
        <taxon>Bombiscardovia</taxon>
    </lineage>
</organism>
<dbReference type="InterPro" id="IPR000551">
    <property type="entry name" value="MerR-type_HTH_dom"/>
</dbReference>
<proteinExistence type="predicted"/>
<gene>
    <name evidence="4" type="ORF">KIMH_09180</name>
</gene>
<dbReference type="Pfam" id="PF13411">
    <property type="entry name" value="MerR_1"/>
    <property type="match status" value="1"/>
</dbReference>
<keyword evidence="2" id="KW-0175">Coiled coil</keyword>
<dbReference type="Proteomes" id="UP001321748">
    <property type="component" value="Chromosome"/>
</dbReference>
<evidence type="ECO:0000259" key="3">
    <source>
        <dbReference type="PROSITE" id="PS50937"/>
    </source>
</evidence>
<evidence type="ECO:0000313" key="5">
    <source>
        <dbReference type="Proteomes" id="UP001321748"/>
    </source>
</evidence>